<keyword evidence="1" id="KW-0732">Signal</keyword>
<dbReference type="AlphaFoldDB" id="A0AAD4R0V6"/>
<evidence type="ECO:0008006" key="4">
    <source>
        <dbReference type="Google" id="ProtNLM"/>
    </source>
</evidence>
<proteinExistence type="predicted"/>
<accession>A0AAD4R0V6</accession>
<reference evidence="2" key="1">
    <citation type="submission" date="2022-01" db="EMBL/GenBank/DDBJ databases">
        <title>Genome Sequence Resource for Two Populations of Ditylenchus destructor, the Migratory Endoparasitic Phytonematode.</title>
        <authorList>
            <person name="Zhang H."/>
            <person name="Lin R."/>
            <person name="Xie B."/>
        </authorList>
    </citation>
    <scope>NUCLEOTIDE SEQUENCE</scope>
    <source>
        <strain evidence="2">BazhouSP</strain>
    </source>
</reference>
<dbReference type="EMBL" id="JAKKPZ010000035">
    <property type="protein sequence ID" value="KAI1708430.1"/>
    <property type="molecule type" value="Genomic_DNA"/>
</dbReference>
<feature type="signal peptide" evidence="1">
    <location>
        <begin position="1"/>
        <end position="21"/>
    </location>
</feature>
<organism evidence="2 3">
    <name type="scientific">Ditylenchus destructor</name>
    <dbReference type="NCBI Taxonomy" id="166010"/>
    <lineage>
        <taxon>Eukaryota</taxon>
        <taxon>Metazoa</taxon>
        <taxon>Ecdysozoa</taxon>
        <taxon>Nematoda</taxon>
        <taxon>Chromadorea</taxon>
        <taxon>Rhabditida</taxon>
        <taxon>Tylenchina</taxon>
        <taxon>Tylenchomorpha</taxon>
        <taxon>Sphaerularioidea</taxon>
        <taxon>Anguinidae</taxon>
        <taxon>Anguininae</taxon>
        <taxon>Ditylenchus</taxon>
    </lineage>
</organism>
<feature type="chain" id="PRO_5042214265" description="Saposin B-type domain-containing protein" evidence="1">
    <location>
        <begin position="22"/>
        <end position="142"/>
    </location>
</feature>
<evidence type="ECO:0000313" key="3">
    <source>
        <dbReference type="Proteomes" id="UP001201812"/>
    </source>
</evidence>
<sequence>MSIVAVVFIVFSFCSVKSVGSEAVKPWDKATYLRVCEYCKALVTAFDEYGLRPQYITQDPTSEDAKAKVQALANVFQEFCPRMTPDSIDAKFCQRLAEKIDEKIDRRNTFCKACIEHQFWKKLRDIDPCLKAQFCKEENPSR</sequence>
<keyword evidence="3" id="KW-1185">Reference proteome</keyword>
<dbReference type="Proteomes" id="UP001201812">
    <property type="component" value="Unassembled WGS sequence"/>
</dbReference>
<gene>
    <name evidence="2" type="ORF">DdX_11811</name>
</gene>
<evidence type="ECO:0000256" key="1">
    <source>
        <dbReference type="SAM" id="SignalP"/>
    </source>
</evidence>
<protein>
    <recommendedName>
        <fullName evidence="4">Saposin B-type domain-containing protein</fullName>
    </recommendedName>
</protein>
<evidence type="ECO:0000313" key="2">
    <source>
        <dbReference type="EMBL" id="KAI1708430.1"/>
    </source>
</evidence>
<name>A0AAD4R0V6_9BILA</name>
<comment type="caution">
    <text evidence="2">The sequence shown here is derived from an EMBL/GenBank/DDBJ whole genome shotgun (WGS) entry which is preliminary data.</text>
</comment>